<reference evidence="2 3" key="1">
    <citation type="submission" date="2017-02" db="EMBL/GenBank/DDBJ databases">
        <authorList>
            <person name="Peterson S.W."/>
        </authorList>
    </citation>
    <scope>NUCLEOTIDE SEQUENCE [LARGE SCALE GENOMIC DNA]</scope>
    <source>
        <strain evidence="2">C6</strain>
    </source>
</reference>
<sequence>MIYLIAGLLITFACYVLFLVSDKQRPKTQKSRWAKCAEHYQICRYLAFGVLAAALTLLIQFTGRGVGSVCLFVFATPILFILILSINDLKPQKTAQSK</sequence>
<dbReference type="EMBL" id="FUUY01000006">
    <property type="protein sequence ID" value="SJX22539.1"/>
    <property type="molecule type" value="Genomic_DNA"/>
</dbReference>
<keyword evidence="1" id="KW-1133">Transmembrane helix</keyword>
<evidence type="ECO:0000313" key="2">
    <source>
        <dbReference type="EMBL" id="SJX22539.1"/>
    </source>
</evidence>
<gene>
    <name evidence="2" type="ORF">ACNJC6_02182</name>
</gene>
<name>A0A1R7QE41_ACIJO</name>
<feature type="transmembrane region" description="Helical" evidence="1">
    <location>
        <begin position="42"/>
        <end position="59"/>
    </location>
</feature>
<dbReference type="Proteomes" id="UP000196240">
    <property type="component" value="Unassembled WGS sequence"/>
</dbReference>
<dbReference type="AlphaFoldDB" id="A0A1R7QE41"/>
<keyword evidence="1" id="KW-0472">Membrane</keyword>
<keyword evidence="1" id="KW-0812">Transmembrane</keyword>
<evidence type="ECO:0008006" key="4">
    <source>
        <dbReference type="Google" id="ProtNLM"/>
    </source>
</evidence>
<feature type="transmembrane region" description="Helical" evidence="1">
    <location>
        <begin position="65"/>
        <end position="86"/>
    </location>
</feature>
<organism evidence="2 3">
    <name type="scientific">Acinetobacter johnsonii</name>
    <dbReference type="NCBI Taxonomy" id="40214"/>
    <lineage>
        <taxon>Bacteria</taxon>
        <taxon>Pseudomonadati</taxon>
        <taxon>Pseudomonadota</taxon>
        <taxon>Gammaproteobacteria</taxon>
        <taxon>Moraxellales</taxon>
        <taxon>Moraxellaceae</taxon>
        <taxon>Acinetobacter</taxon>
    </lineage>
</organism>
<proteinExistence type="predicted"/>
<dbReference type="RefSeq" id="WP_087013122.1">
    <property type="nucleotide sequence ID" value="NZ_FUUY01000006.1"/>
</dbReference>
<feature type="transmembrane region" description="Helical" evidence="1">
    <location>
        <begin position="6"/>
        <end position="21"/>
    </location>
</feature>
<evidence type="ECO:0000256" key="1">
    <source>
        <dbReference type="SAM" id="Phobius"/>
    </source>
</evidence>
<accession>A0A1R7QE41</accession>
<evidence type="ECO:0000313" key="3">
    <source>
        <dbReference type="Proteomes" id="UP000196240"/>
    </source>
</evidence>
<protein>
    <recommendedName>
        <fullName evidence="4">DUF1634 domain-containing protein</fullName>
    </recommendedName>
</protein>